<comment type="caution">
    <text evidence="2">The sequence shown here is derived from an EMBL/GenBank/DDBJ whole genome shotgun (WGS) entry which is preliminary data.</text>
</comment>
<dbReference type="EMBL" id="QUAH01000008">
    <property type="protein sequence ID" value="RFT15546.1"/>
    <property type="molecule type" value="Genomic_DNA"/>
</dbReference>
<reference evidence="2 3" key="1">
    <citation type="submission" date="2018-08" db="EMBL/GenBank/DDBJ databases">
        <title>Genome analysis of the thermophilic bacterium of the candidate phylum Aminicenantes from deep subsurface aquifer revealed its physiology and ecological role.</title>
        <authorList>
            <person name="Kadnikov V.V."/>
            <person name="Mardanov A.V."/>
            <person name="Beletsky A.V."/>
            <person name="Karnachuk O.V."/>
            <person name="Ravin N.V."/>
        </authorList>
    </citation>
    <scope>NUCLEOTIDE SEQUENCE [LARGE SCALE GENOMIC DNA]</scope>
    <source>
        <strain evidence="2">BY38</strain>
    </source>
</reference>
<dbReference type="FunFam" id="2.30.30.140:FF:000022">
    <property type="entry name" value="Hydrogenase assembly chaperone HybG"/>
    <property type="match status" value="1"/>
</dbReference>
<dbReference type="PANTHER" id="PTHR35177:SF2">
    <property type="entry name" value="HYDROGENASE MATURATION FACTOR HYBG"/>
    <property type="match status" value="1"/>
</dbReference>
<sequence length="88" mass="9701">MPFLVSYRLEEKMCLAVPGKVVSLEGNGTGKVDYLGTTVLANLSLLPEVKVGDWVIVHAGFAISRLDQKEARRTLKLFKELEKISPAD</sequence>
<proteinExistence type="inferred from homology"/>
<protein>
    <submittedName>
        <fullName evidence="2">[NiFe] hydrogenase metallocenter assembly protein HypC</fullName>
    </submittedName>
</protein>
<dbReference type="SUPFAM" id="SSF159127">
    <property type="entry name" value="HupF/HypC-like"/>
    <property type="match status" value="1"/>
</dbReference>
<dbReference type="PANTHER" id="PTHR35177">
    <property type="entry name" value="HYDROGENASE MATURATION FACTOR HYBG"/>
    <property type="match status" value="1"/>
</dbReference>
<dbReference type="PRINTS" id="PR00445">
    <property type="entry name" value="HUPFHYPC"/>
</dbReference>
<name>A0A3E2BLR3_9BACT</name>
<dbReference type="AlphaFoldDB" id="A0A3E2BLR3"/>
<dbReference type="GO" id="GO:0051604">
    <property type="term" value="P:protein maturation"/>
    <property type="evidence" value="ECO:0007669"/>
    <property type="project" value="TreeGrafter"/>
</dbReference>
<accession>A0A3E2BLR3</accession>
<evidence type="ECO:0000313" key="3">
    <source>
        <dbReference type="Proteomes" id="UP000257323"/>
    </source>
</evidence>
<dbReference type="InterPro" id="IPR001109">
    <property type="entry name" value="Hydrogenase_HupF/HypC"/>
</dbReference>
<dbReference type="Gene3D" id="2.30.30.140">
    <property type="match status" value="1"/>
</dbReference>
<dbReference type="Pfam" id="PF01455">
    <property type="entry name" value="HupF_HypC"/>
    <property type="match status" value="1"/>
</dbReference>
<evidence type="ECO:0000256" key="1">
    <source>
        <dbReference type="ARBA" id="ARBA00006018"/>
    </source>
</evidence>
<dbReference type="Proteomes" id="UP000257323">
    <property type="component" value="Unassembled WGS sequence"/>
</dbReference>
<dbReference type="NCBIfam" id="TIGR00074">
    <property type="entry name" value="hypC_hupF"/>
    <property type="match status" value="1"/>
</dbReference>
<organism evidence="2 3">
    <name type="scientific">Candidatus Saccharicenans subterraneus</name>
    <dbReference type="NCBI Taxonomy" id="2508984"/>
    <lineage>
        <taxon>Bacteria</taxon>
        <taxon>Candidatus Aminicenantota</taxon>
        <taxon>Candidatus Aminicenantia</taxon>
        <taxon>Candidatus Aminicenantales</taxon>
        <taxon>Candidatus Saccharicenantaceae</taxon>
        <taxon>Candidatus Saccharicenans</taxon>
    </lineage>
</organism>
<comment type="similarity">
    <text evidence="1">Belongs to the HupF/HypC family.</text>
</comment>
<dbReference type="GO" id="GO:1902670">
    <property type="term" value="F:carbon dioxide binding"/>
    <property type="evidence" value="ECO:0007669"/>
    <property type="project" value="TreeGrafter"/>
</dbReference>
<evidence type="ECO:0000313" key="2">
    <source>
        <dbReference type="EMBL" id="RFT15546.1"/>
    </source>
</evidence>
<dbReference type="GO" id="GO:0005506">
    <property type="term" value="F:iron ion binding"/>
    <property type="evidence" value="ECO:0007669"/>
    <property type="project" value="TreeGrafter"/>
</dbReference>
<gene>
    <name evidence="2" type="ORF">OP8BY_0194</name>
</gene>